<proteinExistence type="predicted"/>
<organism evidence="3 4">
    <name type="scientific">Actinoplanes regularis</name>
    <dbReference type="NCBI Taxonomy" id="52697"/>
    <lineage>
        <taxon>Bacteria</taxon>
        <taxon>Bacillati</taxon>
        <taxon>Actinomycetota</taxon>
        <taxon>Actinomycetes</taxon>
        <taxon>Micromonosporales</taxon>
        <taxon>Micromonosporaceae</taxon>
        <taxon>Actinoplanes</taxon>
    </lineage>
</organism>
<keyword evidence="4" id="KW-1185">Reference proteome</keyword>
<dbReference type="InterPro" id="IPR019692">
    <property type="entry name" value="CFP-6_PH"/>
</dbReference>
<evidence type="ECO:0000313" key="3">
    <source>
        <dbReference type="EMBL" id="SNR78817.1"/>
    </source>
</evidence>
<feature type="transmembrane region" description="Helical" evidence="1">
    <location>
        <begin position="25"/>
        <end position="44"/>
    </location>
</feature>
<sequence length="127" mass="13556">MPTVAMLGLSAIAAAGGVDQGGWVLPVGFAGAAIGMVGAARSLMLRIEVSPDGLVLVNWFRTVHLPWAQITRCGCDSDGLWVQLIDGGLVVSSPFQHGSQALGFARRPAETAAARLEKIRRKRRRHR</sequence>
<feature type="domain" description="Low molecular weight protein antigen 6 PH" evidence="2">
    <location>
        <begin position="45"/>
        <end position="100"/>
    </location>
</feature>
<keyword evidence="1" id="KW-1133">Transmembrane helix</keyword>
<evidence type="ECO:0000256" key="1">
    <source>
        <dbReference type="SAM" id="Phobius"/>
    </source>
</evidence>
<reference evidence="3 4" key="1">
    <citation type="submission" date="2017-06" db="EMBL/GenBank/DDBJ databases">
        <authorList>
            <person name="Kim H.J."/>
            <person name="Triplett B.A."/>
        </authorList>
    </citation>
    <scope>NUCLEOTIDE SEQUENCE [LARGE SCALE GENOMIC DNA]</scope>
    <source>
        <strain evidence="3 4">DSM 43151</strain>
    </source>
</reference>
<evidence type="ECO:0000313" key="4">
    <source>
        <dbReference type="Proteomes" id="UP000198415"/>
    </source>
</evidence>
<dbReference type="AlphaFoldDB" id="A0A238Z5Z2"/>
<dbReference type="EMBL" id="FZNR01000005">
    <property type="protein sequence ID" value="SNR78817.1"/>
    <property type="molecule type" value="Genomic_DNA"/>
</dbReference>
<keyword evidence="1" id="KW-0472">Membrane</keyword>
<protein>
    <submittedName>
        <fullName evidence="3">PH domain-containing protein</fullName>
    </submittedName>
</protein>
<gene>
    <name evidence="3" type="ORF">SAMN06264365_105469</name>
</gene>
<dbReference type="Proteomes" id="UP000198415">
    <property type="component" value="Unassembled WGS sequence"/>
</dbReference>
<dbReference type="Pfam" id="PF10756">
    <property type="entry name" value="bPH_6"/>
    <property type="match status" value="1"/>
</dbReference>
<name>A0A238Z5Z2_9ACTN</name>
<evidence type="ECO:0000259" key="2">
    <source>
        <dbReference type="Pfam" id="PF10756"/>
    </source>
</evidence>
<keyword evidence="1" id="KW-0812">Transmembrane</keyword>
<accession>A0A238Z5Z2</accession>